<proteinExistence type="predicted"/>
<name>A0A0F8X2C1_9ZZZZ</name>
<organism evidence="1">
    <name type="scientific">marine sediment metagenome</name>
    <dbReference type="NCBI Taxonomy" id="412755"/>
    <lineage>
        <taxon>unclassified sequences</taxon>
        <taxon>metagenomes</taxon>
        <taxon>ecological metagenomes</taxon>
    </lineage>
</organism>
<evidence type="ECO:0000313" key="1">
    <source>
        <dbReference type="EMBL" id="KKK63257.1"/>
    </source>
</evidence>
<comment type="caution">
    <text evidence="1">The sequence shown here is derived from an EMBL/GenBank/DDBJ whole genome shotgun (WGS) entry which is preliminary data.</text>
</comment>
<feature type="non-terminal residue" evidence="1">
    <location>
        <position position="1"/>
    </location>
</feature>
<reference evidence="1" key="1">
    <citation type="journal article" date="2015" name="Nature">
        <title>Complex archaea that bridge the gap between prokaryotes and eukaryotes.</title>
        <authorList>
            <person name="Spang A."/>
            <person name="Saw J.H."/>
            <person name="Jorgensen S.L."/>
            <person name="Zaremba-Niedzwiedzka K."/>
            <person name="Martijn J."/>
            <person name="Lind A.E."/>
            <person name="van Eijk R."/>
            <person name="Schleper C."/>
            <person name="Guy L."/>
            <person name="Ettema T.J."/>
        </authorList>
    </citation>
    <scope>NUCLEOTIDE SEQUENCE</scope>
</reference>
<dbReference type="EMBL" id="LAZR01061599">
    <property type="protein sequence ID" value="KKK63257.1"/>
    <property type="molecule type" value="Genomic_DNA"/>
</dbReference>
<protein>
    <submittedName>
        <fullName evidence="1">Uncharacterized protein</fullName>
    </submittedName>
</protein>
<gene>
    <name evidence="1" type="ORF">LCGC14_2996070</name>
</gene>
<accession>A0A0F8X2C1</accession>
<dbReference type="AlphaFoldDB" id="A0A0F8X2C1"/>
<sequence length="97" mass="10992">KHCGQENCMGYKLDEGANWVREERLHEAEALAERRGEALNGAARLLDYISRRTDDGWARMGELKHYKRLLASINDQAREGAILARAAIDPEEAKERG</sequence>